<evidence type="ECO:0000313" key="3">
    <source>
        <dbReference type="Proteomes" id="UP000192477"/>
    </source>
</evidence>
<dbReference type="Proteomes" id="UP000192477">
    <property type="component" value="Unassembled WGS sequence"/>
</dbReference>
<evidence type="ECO:0000313" key="2">
    <source>
        <dbReference type="EMBL" id="OQO70523.1"/>
    </source>
</evidence>
<proteinExistence type="predicted"/>
<dbReference type="AlphaFoldDB" id="A0A1V8YD42"/>
<name>A0A1V8YD42_9ENTE</name>
<reference evidence="2 3" key="1">
    <citation type="journal article" date="2017" name="BMC Microbiol.">
        <title>Comparative genomics of Enterococcus spp. isolated from bovine feces.</title>
        <authorList>
            <person name="Beukers A.G."/>
            <person name="Zaheer R."/>
            <person name="Goji N."/>
            <person name="Amoako K.K."/>
            <person name="Chaves A.V."/>
            <person name="Ward M.P."/>
            <person name="McAllister T.A."/>
        </authorList>
    </citation>
    <scope>NUCLEOTIDE SEQUENCE [LARGE SCALE GENOMIC DNA]</scope>
    <source>
        <strain evidence="2 3">F1129D 143</strain>
    </source>
</reference>
<feature type="chain" id="PRO_5012980692" evidence="1">
    <location>
        <begin position="30"/>
        <end position="200"/>
    </location>
</feature>
<protein>
    <submittedName>
        <fullName evidence="2">Uncharacterized protein</fullName>
    </submittedName>
</protein>
<feature type="signal peptide" evidence="1">
    <location>
        <begin position="1"/>
        <end position="29"/>
    </location>
</feature>
<gene>
    <name evidence="2" type="ORF">BH747_05730</name>
</gene>
<comment type="caution">
    <text evidence="2">The sequence shown here is derived from an EMBL/GenBank/DDBJ whole genome shotgun (WGS) entry which is preliminary data.</text>
</comment>
<evidence type="ECO:0000256" key="1">
    <source>
        <dbReference type="SAM" id="SignalP"/>
    </source>
</evidence>
<organism evidence="2 3">
    <name type="scientific">Enterococcus villorum</name>
    <dbReference type="NCBI Taxonomy" id="112904"/>
    <lineage>
        <taxon>Bacteria</taxon>
        <taxon>Bacillati</taxon>
        <taxon>Bacillota</taxon>
        <taxon>Bacilli</taxon>
        <taxon>Lactobacillales</taxon>
        <taxon>Enterococcaceae</taxon>
        <taxon>Enterococcus</taxon>
    </lineage>
</organism>
<sequence length="200" mass="21282">MKNIYAIFFVATTLILGSLSPTVSTIVYADEGDISTTVDQASEVIKNDKWVAMEQETATMQFKLSSELNPEVASQYLFDKYDGAEMYSVRAGIGQRLQNGGWNVYYNTASGKQTARTGYNGMYVAAAGGATASGILAAFAKASGVGLLAGVAAGFLAATAGKLASYAVTCRDNIDKHGNTGTARIALTEARWSSSYDYRW</sequence>
<accession>A0A1V8YD42</accession>
<keyword evidence="1" id="KW-0732">Signal</keyword>
<dbReference type="EMBL" id="MJEA01000004">
    <property type="protein sequence ID" value="OQO70523.1"/>
    <property type="molecule type" value="Genomic_DNA"/>
</dbReference>